<dbReference type="eggNOG" id="COG5662">
    <property type="taxonomic scope" value="Bacteria"/>
</dbReference>
<proteinExistence type="inferred from homology"/>
<evidence type="ECO:0000313" key="6">
    <source>
        <dbReference type="Proteomes" id="UP000005104"/>
    </source>
</evidence>
<dbReference type="AlphaFoldDB" id="H5XU91"/>
<dbReference type="Pfam" id="PF14285">
    <property type="entry name" value="DUF4367"/>
    <property type="match status" value="1"/>
</dbReference>
<evidence type="ECO:0000259" key="4">
    <source>
        <dbReference type="Pfam" id="PF14285"/>
    </source>
</evidence>
<dbReference type="STRING" id="768710.DesyoDRAFT_2095"/>
<protein>
    <recommendedName>
        <fullName evidence="2">Anti-sigma-W factor RsiW</fullName>
    </recommendedName>
</protein>
<dbReference type="Pfam" id="PF13490">
    <property type="entry name" value="zf-HC2"/>
    <property type="match status" value="1"/>
</dbReference>
<reference evidence="5 6" key="1">
    <citation type="submission" date="2011-11" db="EMBL/GenBank/DDBJ databases">
        <title>The Noncontiguous Finished genome of Desulfosporosinus youngiae DSM 17734.</title>
        <authorList>
            <consortium name="US DOE Joint Genome Institute (JGI-PGF)"/>
            <person name="Lucas S."/>
            <person name="Han J."/>
            <person name="Lapidus A."/>
            <person name="Cheng J.-F."/>
            <person name="Goodwin L."/>
            <person name="Pitluck S."/>
            <person name="Peters L."/>
            <person name="Ovchinnikova G."/>
            <person name="Lu M."/>
            <person name="Land M.L."/>
            <person name="Hauser L."/>
            <person name="Pester M."/>
            <person name="Spring S."/>
            <person name="Ollivier B."/>
            <person name="Rattei T."/>
            <person name="Klenk H.-P."/>
            <person name="Wagner M."/>
            <person name="Loy A."/>
            <person name="Woyke T.J."/>
        </authorList>
    </citation>
    <scope>NUCLEOTIDE SEQUENCE [LARGE SCALE GENOMIC DNA]</scope>
    <source>
        <strain evidence="5 6">DSM 17734</strain>
    </source>
</reference>
<evidence type="ECO:0000256" key="2">
    <source>
        <dbReference type="ARBA" id="ARBA00024438"/>
    </source>
</evidence>
<evidence type="ECO:0000313" key="5">
    <source>
        <dbReference type="EMBL" id="EHQ89187.1"/>
    </source>
</evidence>
<sequence length="364" mass="40247">MKCPGNGLLQAYIDGELEIGIRKKIETHLADCDQCQSLLAVLKENDDFVFTKLKNYRQHFEECKVPGSALPGLNHQTINTDNKGVLNPMIKYRKFVAAACAVALVTVCVTVQPVKSAIASALSIFRVQNVKGITLSLKDLQQIENKLSSGQGEISLDKMGSIKRQGGQKRTSSPEEVKNLPDIVAFPSALDRVIPDVDIVEPESIDFTLNAKNVNQIMKSYGATKLLPDNIDGKTFRVDFASQVTFDYRVDNKSIEITQTKAPQITVPDGVNVDDIYNAVIEMPILPQNLQAQLKSIKDWKTTLYIPDVDAKNTEVDINGAKGYKRTSADKLHSAVIWYNKGVIYTISGNTDSEEILTIARSMR</sequence>
<dbReference type="InterPro" id="IPR027383">
    <property type="entry name" value="Znf_put"/>
</dbReference>
<gene>
    <name evidence="5" type="ORF">DesyoDRAFT_2095</name>
</gene>
<dbReference type="HOGENOM" id="CLU_058827_0_0_9"/>
<dbReference type="RefSeq" id="WP_007782598.1">
    <property type="nucleotide sequence ID" value="NZ_CM001441.1"/>
</dbReference>
<name>H5XU91_9FIRM</name>
<dbReference type="EMBL" id="CM001441">
    <property type="protein sequence ID" value="EHQ89187.1"/>
    <property type="molecule type" value="Genomic_DNA"/>
</dbReference>
<dbReference type="Proteomes" id="UP000005104">
    <property type="component" value="Chromosome"/>
</dbReference>
<dbReference type="InterPro" id="IPR025377">
    <property type="entry name" value="DUF4367"/>
</dbReference>
<feature type="domain" description="DUF4367" evidence="4">
    <location>
        <begin position="297"/>
        <end position="363"/>
    </location>
</feature>
<evidence type="ECO:0000256" key="1">
    <source>
        <dbReference type="ARBA" id="ARBA00024353"/>
    </source>
</evidence>
<dbReference type="InterPro" id="IPR041916">
    <property type="entry name" value="Anti_sigma_zinc_sf"/>
</dbReference>
<comment type="similarity">
    <text evidence="1">Belongs to the zinc-associated anti-sigma factor (ZAS) superfamily. Anti-sigma-W factor family.</text>
</comment>
<dbReference type="OrthoDB" id="2079550at2"/>
<evidence type="ECO:0000259" key="3">
    <source>
        <dbReference type="Pfam" id="PF13490"/>
    </source>
</evidence>
<accession>H5XU91</accession>
<organism evidence="5 6">
    <name type="scientific">Desulfosporosinus youngiae DSM 17734</name>
    <dbReference type="NCBI Taxonomy" id="768710"/>
    <lineage>
        <taxon>Bacteria</taxon>
        <taxon>Bacillati</taxon>
        <taxon>Bacillota</taxon>
        <taxon>Clostridia</taxon>
        <taxon>Eubacteriales</taxon>
        <taxon>Desulfitobacteriaceae</taxon>
        <taxon>Desulfosporosinus</taxon>
    </lineage>
</organism>
<keyword evidence="6" id="KW-1185">Reference proteome</keyword>
<feature type="domain" description="Putative zinc-finger" evidence="3">
    <location>
        <begin position="8"/>
        <end position="36"/>
    </location>
</feature>
<dbReference type="Gene3D" id="1.10.10.1320">
    <property type="entry name" value="Anti-sigma factor, zinc-finger domain"/>
    <property type="match status" value="1"/>
</dbReference>